<protein>
    <submittedName>
        <fullName evidence="1">Uncharacterized protein</fullName>
    </submittedName>
</protein>
<proteinExistence type="predicted"/>
<name>A0A177BBV5_9BILA</name>
<reference evidence="1 2" key="1">
    <citation type="submission" date="2016-04" db="EMBL/GenBank/DDBJ databases">
        <title>The genome of Intoshia linei affirms orthonectids as highly simplified spiralians.</title>
        <authorList>
            <person name="Mikhailov K.V."/>
            <person name="Slusarev G.S."/>
            <person name="Nikitin M.A."/>
            <person name="Logacheva M.D."/>
            <person name="Penin A."/>
            <person name="Aleoshin V."/>
            <person name="Panchin Y.V."/>
        </authorList>
    </citation>
    <scope>NUCLEOTIDE SEQUENCE [LARGE SCALE GENOMIC DNA]</scope>
    <source>
        <strain evidence="1">Intl2013</strain>
        <tissue evidence="1">Whole animal</tissue>
    </source>
</reference>
<evidence type="ECO:0000313" key="1">
    <source>
        <dbReference type="EMBL" id="OAF71809.1"/>
    </source>
</evidence>
<sequence length="69" mass="7877">MASLRNHLKMHGDLDNVSGTPKITSILAIKKDEKFPSLPYIDRQVYYLIATCCCNHVLPFNIVEDPIFQ</sequence>
<comment type="caution">
    <text evidence="1">The sequence shown here is derived from an EMBL/GenBank/DDBJ whole genome shotgun (WGS) entry which is preliminary data.</text>
</comment>
<accession>A0A177BBV5</accession>
<dbReference type="EMBL" id="LWCA01000022">
    <property type="protein sequence ID" value="OAF71809.1"/>
    <property type="molecule type" value="Genomic_DNA"/>
</dbReference>
<evidence type="ECO:0000313" key="2">
    <source>
        <dbReference type="Proteomes" id="UP000078046"/>
    </source>
</evidence>
<keyword evidence="2" id="KW-1185">Reference proteome</keyword>
<dbReference type="Proteomes" id="UP000078046">
    <property type="component" value="Unassembled WGS sequence"/>
</dbReference>
<organism evidence="1 2">
    <name type="scientific">Intoshia linei</name>
    <dbReference type="NCBI Taxonomy" id="1819745"/>
    <lineage>
        <taxon>Eukaryota</taxon>
        <taxon>Metazoa</taxon>
        <taxon>Spiralia</taxon>
        <taxon>Lophotrochozoa</taxon>
        <taxon>Mesozoa</taxon>
        <taxon>Orthonectida</taxon>
        <taxon>Rhopaluridae</taxon>
        <taxon>Intoshia</taxon>
    </lineage>
</organism>
<gene>
    <name evidence="1" type="ORF">A3Q56_00429</name>
</gene>
<dbReference type="AlphaFoldDB" id="A0A177BBV5"/>